<evidence type="ECO:0000313" key="3">
    <source>
        <dbReference type="Proteomes" id="UP001150924"/>
    </source>
</evidence>
<feature type="region of interest" description="Disordered" evidence="1">
    <location>
        <begin position="680"/>
        <end position="764"/>
    </location>
</feature>
<protein>
    <submittedName>
        <fullName evidence="2">Uncharacterized protein</fullName>
    </submittedName>
</protein>
<dbReference type="EMBL" id="JAPNKE010000002">
    <property type="protein sequence ID" value="MCY1013078.1"/>
    <property type="molecule type" value="Genomic_DNA"/>
</dbReference>
<evidence type="ECO:0000256" key="1">
    <source>
        <dbReference type="SAM" id="MobiDB-lite"/>
    </source>
</evidence>
<sequence length="764" mass="77116">MVGVVVELVAPALAVLERALEVEGAVLDALRVTVLVDDLGEVVLAVVDEAALVAVGVPERGQAVPWVVEEGLGVFQRVARLNEAVERVVGVTVRVTEPVGLHHEAAVLVVFEATLGAAGASDASELAPGVVAIAMGAAVRGVDGDELAGRAAVVLPGLLERVEHADDPQGVVVEQLGRPALAVGAADQQTGGWVASIPLGVARRIGVGDELLVAVVLEHLGAPEWVDEPDELLALVEMVGRDVALAVAQVGDPLALVVLEVDAVEALGSSRADAAAAIVVFVGRPGLAGVGPADHAAGLVVAVIQVVAGGAVGFDEHAALKDVSHQEVGACEVGALEAEDEAPRVVVAGAGQSHRGAVGVAQADQLGAAVYELDVVAVGVVETRQAAVVAGDLEVPRALVAEVVDGETAGFARQRKVGEAAVEHPVGVDGNVEGDDLAAHAAELDPVAAEAQAEVLVEAAHPAAAEQAAELSLTVVDAQAPEPQRVAELEVEASLDDRAGRGVDGASALAPGILLVGAGGVAGLARVGLAIVAGAAEDVLEGALELGQAAADRVAGLADQLGPFLTPARIMFLAPMKAFLIAFLPFPSSSGSLRRPWNMPFVGGIRNSAAISSPRSSRLNSLAISTIATGGPPMSTVSTPCLRVAPHATRSSKREAGMPLIVTVSEPSATSGGVLCLTQATRSRPARAAGRPRIRTFGAPSRTGPSSAGSIPSIQLVTPDELADILAGRQDRAHAHGGDGHRRQTTGADDEEARQRGGGGIDRI</sequence>
<feature type="compositionally biased region" description="Low complexity" evidence="1">
    <location>
        <begin position="680"/>
        <end position="691"/>
    </location>
</feature>
<proteinExistence type="predicted"/>
<organism evidence="2 3">
    <name type="scientific">Nannocystis pusilla</name>
    <dbReference type="NCBI Taxonomy" id="889268"/>
    <lineage>
        <taxon>Bacteria</taxon>
        <taxon>Pseudomonadati</taxon>
        <taxon>Myxococcota</taxon>
        <taxon>Polyangia</taxon>
        <taxon>Nannocystales</taxon>
        <taxon>Nannocystaceae</taxon>
        <taxon>Nannocystis</taxon>
    </lineage>
</organism>
<feature type="compositionally biased region" description="Basic and acidic residues" evidence="1">
    <location>
        <begin position="729"/>
        <end position="742"/>
    </location>
</feature>
<reference evidence="2" key="1">
    <citation type="submission" date="2022-11" db="EMBL/GenBank/DDBJ databases">
        <title>Minimal conservation of predation-associated metabolite biosynthetic gene clusters underscores biosynthetic potential of Myxococcota including descriptions for ten novel species: Archangium lansinium sp. nov., Myxococcus landrumus sp. nov., Nannocystis bai.</title>
        <authorList>
            <person name="Ahearne A."/>
            <person name="Stevens C."/>
            <person name="Phillips K."/>
        </authorList>
    </citation>
    <scope>NUCLEOTIDE SEQUENCE</scope>
    <source>
        <strain evidence="2">Na p29</strain>
    </source>
</reference>
<dbReference type="Proteomes" id="UP001150924">
    <property type="component" value="Unassembled WGS sequence"/>
</dbReference>
<name>A0A9X3J4F5_9BACT</name>
<evidence type="ECO:0000313" key="2">
    <source>
        <dbReference type="EMBL" id="MCY1013078.1"/>
    </source>
</evidence>
<dbReference type="AlphaFoldDB" id="A0A9X3J4F5"/>
<comment type="caution">
    <text evidence="2">The sequence shown here is derived from an EMBL/GenBank/DDBJ whole genome shotgun (WGS) entry which is preliminary data.</text>
</comment>
<accession>A0A9X3J4F5</accession>
<keyword evidence="3" id="KW-1185">Reference proteome</keyword>
<gene>
    <name evidence="2" type="ORF">OV079_47620</name>
</gene>
<feature type="compositionally biased region" description="Polar residues" evidence="1">
    <location>
        <begin position="703"/>
        <end position="716"/>
    </location>
</feature>